<name>A0A5P8D430_9CAUD</name>
<evidence type="ECO:0000313" key="1">
    <source>
        <dbReference type="EMBL" id="QFP93826.1"/>
    </source>
</evidence>
<sequence length="125" mass="13757">MTGDVLRNKKGEEVRDMRGEVLHYGQAVLMMDTCYSKGGRGSVSTGWVVGFDRYVQVASNSANVSDLVKLYQDKLSGEIPKSVTLRAAAEDRGLKVWSGESVSSPYLIGCTDLFLRGWRDGSIFK</sequence>
<evidence type="ECO:0000313" key="2">
    <source>
        <dbReference type="Proteomes" id="UP000326781"/>
    </source>
</evidence>
<reference evidence="1 2" key="1">
    <citation type="submission" date="2019-08" db="EMBL/GenBank/DDBJ databases">
        <title>Six bacteriophages against potato bacterial diseases.</title>
        <authorList>
            <person name="Zhang X."/>
            <person name="Kering K."/>
        </authorList>
    </citation>
    <scope>NUCLEOTIDE SEQUENCE [LARGE SCALE GENOMIC DNA]</scope>
</reference>
<keyword evidence="2" id="KW-1185">Reference proteome</keyword>
<organism evidence="1 2">
    <name type="scientific">Pectobacterium phage Wc4</name>
    <dbReference type="NCBI Taxonomy" id="2652428"/>
    <lineage>
        <taxon>Viruses</taxon>
        <taxon>Duplodnaviria</taxon>
        <taxon>Heunggongvirae</taxon>
        <taxon>Uroviricota</taxon>
        <taxon>Caudoviricetes</taxon>
        <taxon>Andersonviridae</taxon>
        <taxon>Andersonviridae incertae sedis</taxon>
        <taxon>Arnovirus</taxon>
        <taxon>Arnovirus Wc4</taxon>
    </lineage>
</organism>
<accession>A0A5P8D430</accession>
<dbReference type="Proteomes" id="UP000326781">
    <property type="component" value="Segment"/>
</dbReference>
<proteinExistence type="predicted"/>
<protein>
    <submittedName>
        <fullName evidence="1">Uncharacterized protein</fullName>
    </submittedName>
</protein>
<dbReference type="EMBL" id="MN270891">
    <property type="protein sequence ID" value="QFP93826.1"/>
    <property type="molecule type" value="Genomic_DNA"/>
</dbReference>